<organism evidence="2 3">
    <name type="scientific">Clupea harengus</name>
    <name type="common">Atlantic herring</name>
    <dbReference type="NCBI Taxonomy" id="7950"/>
    <lineage>
        <taxon>Eukaryota</taxon>
        <taxon>Metazoa</taxon>
        <taxon>Chordata</taxon>
        <taxon>Craniata</taxon>
        <taxon>Vertebrata</taxon>
        <taxon>Euteleostomi</taxon>
        <taxon>Actinopterygii</taxon>
        <taxon>Neopterygii</taxon>
        <taxon>Teleostei</taxon>
        <taxon>Clupei</taxon>
        <taxon>Clupeiformes</taxon>
        <taxon>Clupeoidei</taxon>
        <taxon>Clupeidae</taxon>
        <taxon>Clupea</taxon>
    </lineage>
</organism>
<dbReference type="InterPro" id="IPR042779">
    <property type="entry name" value="MISP/MISP3-like"/>
</dbReference>
<sequence length="701" mass="76258">MMEIWLKGSGVAEEPSAETESESLDPPDSPVFLSDIGEDAEDLSVDSQPVDFSSAREQWVRRDSSSCKPPTPCGSRKSSVSWAPDLLTFQVTQTSEQSQAEEAFSAPGAIPACVQQGEEGVRNPSVLKEKQEGQQVFEETPPIDTVARKSTNLVAESSAASPIVLKEPLTEPGAGREGVGEGEGEVEREREGEAERESGQTSRDRNQRAASIHTGQTEEEESQAEGEANQWSETAQLKTEANAAAQLKTGKMEADPYDDNQSDSGVSADFSPISTGEISTPTPISDSPEPGKPPPNETPIEREIRLAAEREQSLRQARGLSSTDRGQEFVDLPVRRPILSQALPSQSGKDKSKERQFAGKKMQHEISQESQREQDLVQLGRVSGVYEKGTVRQLRERKHLFEAFQQPVEPPATSPPQSQRRTSSVSASDLYTLGVQGDESSVSSICGSSRRHSLDLLSQFQSPTPQAPQGGHLTHQPPPACGPGLSEGTSYQVIILEAPQVPQTPPSVPDRPLHPSPGSESLTEAQPVTVVDSGTALASSSLPLAKTVAFEQEEEEEEEVNSVMVRENPFFKLRSSMSLRPEVELDIRQAQERERDLRRQRSSLYQGPAGGGEGSTPSPTPAQNGLLVPQHQTRSTTSSAQHSFGTSNLTRPRPQTDPAQREQTEARKSPPCAVRTPRQKTPLVQRWESGMVNGHRDEEEE</sequence>
<dbReference type="RefSeq" id="XP_031419655.1">
    <property type="nucleotide sequence ID" value="XM_031563795.1"/>
</dbReference>
<dbReference type="GeneID" id="116219847"/>
<protein>
    <submittedName>
        <fullName evidence="3">Mitotic interactor and substrate of PLK1</fullName>
    </submittedName>
</protein>
<proteinExistence type="predicted"/>
<feature type="compositionally biased region" description="Polar residues" evidence="1">
    <location>
        <begin position="415"/>
        <end position="429"/>
    </location>
</feature>
<feature type="compositionally biased region" description="Basic and acidic residues" evidence="1">
    <location>
        <begin position="348"/>
        <end position="375"/>
    </location>
</feature>
<feature type="region of interest" description="Disordered" evidence="1">
    <location>
        <begin position="572"/>
        <end position="701"/>
    </location>
</feature>
<dbReference type="KEGG" id="char:116219847"/>
<dbReference type="AlphaFoldDB" id="A0A6P8F6X7"/>
<feature type="region of interest" description="Disordered" evidence="1">
    <location>
        <begin position="1"/>
        <end position="79"/>
    </location>
</feature>
<feature type="compositionally biased region" description="Basic and acidic residues" evidence="1">
    <location>
        <begin position="185"/>
        <end position="207"/>
    </location>
</feature>
<name>A0A6P8F6X7_CLUHA</name>
<feature type="compositionally biased region" description="Polar residues" evidence="1">
    <location>
        <begin position="272"/>
        <end position="285"/>
    </location>
</feature>
<feature type="region of interest" description="Disordered" evidence="1">
    <location>
        <begin position="115"/>
        <end position="382"/>
    </location>
</feature>
<feature type="compositionally biased region" description="Polar residues" evidence="1">
    <location>
        <begin position="630"/>
        <end position="650"/>
    </location>
</feature>
<feature type="compositionally biased region" description="Basic and acidic residues" evidence="1">
    <location>
        <begin position="659"/>
        <end position="668"/>
    </location>
</feature>
<dbReference type="PANTHER" id="PTHR18839:SF0">
    <property type="entry name" value="MITOTIC INTERACTOR AND SUBSTRATE OF PLK1 ISOFORM X1-RELATED"/>
    <property type="match status" value="1"/>
</dbReference>
<keyword evidence="2" id="KW-1185">Reference proteome</keyword>
<feature type="compositionally biased region" description="Acidic residues" evidence="1">
    <location>
        <begin position="15"/>
        <end position="25"/>
    </location>
</feature>
<evidence type="ECO:0000313" key="2">
    <source>
        <dbReference type="Proteomes" id="UP000515152"/>
    </source>
</evidence>
<feature type="compositionally biased region" description="Basic and acidic residues" evidence="1">
    <location>
        <begin position="299"/>
        <end position="313"/>
    </location>
</feature>
<feature type="compositionally biased region" description="Polar residues" evidence="1">
    <location>
        <begin position="148"/>
        <end position="160"/>
    </location>
</feature>
<accession>A0A6P8F6X7</accession>
<feature type="region of interest" description="Disordered" evidence="1">
    <location>
        <begin position="402"/>
        <end position="525"/>
    </location>
</feature>
<gene>
    <name evidence="3" type="primary">misp3</name>
</gene>
<evidence type="ECO:0000256" key="1">
    <source>
        <dbReference type="SAM" id="MobiDB-lite"/>
    </source>
</evidence>
<dbReference type="Proteomes" id="UP000515152">
    <property type="component" value="Chromosome 26"/>
</dbReference>
<feature type="compositionally biased region" description="Polar residues" evidence="1">
    <location>
        <begin position="229"/>
        <end position="239"/>
    </location>
</feature>
<dbReference type="PANTHER" id="PTHR18839">
    <property type="entry name" value="MITOTIC INTERACTOR AND SUBSTRATE OF PLK1 MISP FAMILY MEMBER"/>
    <property type="match status" value="1"/>
</dbReference>
<evidence type="ECO:0000313" key="3">
    <source>
        <dbReference type="RefSeq" id="XP_031419655.1"/>
    </source>
</evidence>
<feature type="compositionally biased region" description="Basic and acidic residues" evidence="1">
    <location>
        <begin position="581"/>
        <end position="599"/>
    </location>
</feature>
<reference evidence="3" key="1">
    <citation type="submission" date="2025-08" db="UniProtKB">
        <authorList>
            <consortium name="RefSeq"/>
        </authorList>
    </citation>
    <scope>IDENTIFICATION</scope>
</reference>
<dbReference type="OrthoDB" id="9449914at2759"/>
<dbReference type="CTD" id="113230"/>